<dbReference type="Gene3D" id="2.40.230.20">
    <property type="entry name" value="Nucleoside-specific channel-forming protein, Tsx-like"/>
    <property type="match status" value="1"/>
</dbReference>
<dbReference type="EMBL" id="FONW01000001">
    <property type="protein sequence ID" value="SFE45529.1"/>
    <property type="molecule type" value="Genomic_DNA"/>
</dbReference>
<evidence type="ECO:0008006" key="4">
    <source>
        <dbReference type="Google" id="ProtNLM"/>
    </source>
</evidence>
<dbReference type="AlphaFoldDB" id="A0A1I2AP66"/>
<evidence type="ECO:0000313" key="3">
    <source>
        <dbReference type="Proteomes" id="UP000198964"/>
    </source>
</evidence>
<sequence>MKKLLLALFVSMLALGASAQNVQTHYDMGKDRGYLTTTVEMFRPDSWGSTFFFIDMDYGVGDVEGVSLAYWEIARAIKLGDLPVAAHVEYNGGFGQWKAGEFGGAYQINDSWLAGVERSWNAADFSRGFTLQAMYKNIRGKNDASFQITGVWYVNFAGGKMSFTGFADFWREDNVFGTNETDFVFLSEPQLWYNVCKNFAFGSEVEISSNFGGMEGFNVMPTVAAKWTF</sequence>
<dbReference type="GO" id="GO:0009279">
    <property type="term" value="C:cell outer membrane"/>
    <property type="evidence" value="ECO:0007669"/>
    <property type="project" value="InterPro"/>
</dbReference>
<feature type="signal peptide" evidence="1">
    <location>
        <begin position="1"/>
        <end position="19"/>
    </location>
</feature>
<feature type="chain" id="PRO_5011504045" description="DUF5020 domain-containing protein" evidence="1">
    <location>
        <begin position="20"/>
        <end position="229"/>
    </location>
</feature>
<accession>A0A1I2AP66</accession>
<dbReference type="STRING" id="655355.SAMN05216283_101177"/>
<proteinExistence type="predicted"/>
<evidence type="ECO:0000313" key="2">
    <source>
        <dbReference type="EMBL" id="SFE45529.1"/>
    </source>
</evidence>
<dbReference type="InterPro" id="IPR036777">
    <property type="entry name" value="Channel_Tsx-like_sf"/>
</dbReference>
<name>A0A1I2AP66_9BACT</name>
<evidence type="ECO:0000256" key="1">
    <source>
        <dbReference type="SAM" id="SignalP"/>
    </source>
</evidence>
<dbReference type="SUPFAM" id="SSF111364">
    <property type="entry name" value="Tsx-like channel"/>
    <property type="match status" value="1"/>
</dbReference>
<reference evidence="2 3" key="1">
    <citation type="submission" date="2016-10" db="EMBL/GenBank/DDBJ databases">
        <authorList>
            <person name="de Groot N.N."/>
        </authorList>
    </citation>
    <scope>NUCLEOTIDE SEQUENCE [LARGE SCALE GENOMIC DNA]</scope>
    <source>
        <strain evidence="2 3">CGMCC 1.9156</strain>
    </source>
</reference>
<gene>
    <name evidence="2" type="ORF">SAMN05216283_101177</name>
</gene>
<protein>
    <recommendedName>
        <fullName evidence="4">DUF5020 domain-containing protein</fullName>
    </recommendedName>
</protein>
<dbReference type="RefSeq" id="WP_093917931.1">
    <property type="nucleotide sequence ID" value="NZ_FONW01000001.1"/>
</dbReference>
<organism evidence="2 3">
    <name type="scientific">Sunxiuqinia elliptica</name>
    <dbReference type="NCBI Taxonomy" id="655355"/>
    <lineage>
        <taxon>Bacteria</taxon>
        <taxon>Pseudomonadati</taxon>
        <taxon>Bacteroidota</taxon>
        <taxon>Bacteroidia</taxon>
        <taxon>Marinilabiliales</taxon>
        <taxon>Prolixibacteraceae</taxon>
        <taxon>Sunxiuqinia</taxon>
    </lineage>
</organism>
<keyword evidence="1" id="KW-0732">Signal</keyword>
<keyword evidence="3" id="KW-1185">Reference proteome</keyword>
<dbReference type="Pfam" id="PF16412">
    <property type="entry name" value="DUF5020"/>
    <property type="match status" value="1"/>
</dbReference>
<dbReference type="Proteomes" id="UP000198964">
    <property type="component" value="Unassembled WGS sequence"/>
</dbReference>